<protein>
    <submittedName>
        <fullName evidence="1">Uncharacterized protein</fullName>
    </submittedName>
</protein>
<accession>A0A0A8ZFH0</accession>
<dbReference type="EMBL" id="GBRH01259786">
    <property type="protein sequence ID" value="JAD38109.1"/>
    <property type="molecule type" value="Transcribed_RNA"/>
</dbReference>
<dbReference type="AlphaFoldDB" id="A0A0A8ZFH0"/>
<sequence>MDEDNEHNHILLTYFVGFQFQQMSFSFVQDSTSTKWHFILLYLIFRVGK</sequence>
<proteinExistence type="predicted"/>
<evidence type="ECO:0000313" key="1">
    <source>
        <dbReference type="EMBL" id="JAD38109.1"/>
    </source>
</evidence>
<reference evidence="1" key="1">
    <citation type="submission" date="2014-09" db="EMBL/GenBank/DDBJ databases">
        <authorList>
            <person name="Magalhaes I.L.F."/>
            <person name="Oliveira U."/>
            <person name="Santos F.R."/>
            <person name="Vidigal T.H.D.A."/>
            <person name="Brescovit A.D."/>
            <person name="Santos A.J."/>
        </authorList>
    </citation>
    <scope>NUCLEOTIDE SEQUENCE</scope>
    <source>
        <tissue evidence="1">Shoot tissue taken approximately 20 cm above the soil surface</tissue>
    </source>
</reference>
<reference evidence="1" key="2">
    <citation type="journal article" date="2015" name="Data Brief">
        <title>Shoot transcriptome of the giant reed, Arundo donax.</title>
        <authorList>
            <person name="Barrero R.A."/>
            <person name="Guerrero F.D."/>
            <person name="Moolhuijzen P."/>
            <person name="Goolsby J.A."/>
            <person name="Tidwell J."/>
            <person name="Bellgard S.E."/>
            <person name="Bellgard M.I."/>
        </authorList>
    </citation>
    <scope>NUCLEOTIDE SEQUENCE</scope>
    <source>
        <tissue evidence="1">Shoot tissue taken approximately 20 cm above the soil surface</tissue>
    </source>
</reference>
<organism evidence="1">
    <name type="scientific">Arundo donax</name>
    <name type="common">Giant reed</name>
    <name type="synonym">Donax arundinaceus</name>
    <dbReference type="NCBI Taxonomy" id="35708"/>
    <lineage>
        <taxon>Eukaryota</taxon>
        <taxon>Viridiplantae</taxon>
        <taxon>Streptophyta</taxon>
        <taxon>Embryophyta</taxon>
        <taxon>Tracheophyta</taxon>
        <taxon>Spermatophyta</taxon>
        <taxon>Magnoliopsida</taxon>
        <taxon>Liliopsida</taxon>
        <taxon>Poales</taxon>
        <taxon>Poaceae</taxon>
        <taxon>PACMAD clade</taxon>
        <taxon>Arundinoideae</taxon>
        <taxon>Arundineae</taxon>
        <taxon>Arundo</taxon>
    </lineage>
</organism>
<name>A0A0A8ZFH0_ARUDO</name>